<sequence>MSSSVPMKCYVSQAKDLRAKMAGTPDAAQLPTPSGQGSTALDVASQKFESIINTVDAALTKAEEAHEGRAAEIARSSVSAIKPVANNAADFCKSVQNSLDDQASTQHKTFQELPAEGGKLSDGRPAQMEPPDKNWADDTGVSDIPLMGWTSDYEEKQERYRATNEEANRVMAQYEEQTASATRSLPEFKPPEDSDTDASRQADYGPGAGSVVAGSTFGSGAGSGSSVPASSSSAWTAGSGGVGGGSVGGGAVGGGSYAPSGGSGVGGGSYTSQPPASSGSAWVNPSTGGSSGNGLPPGAIRGSDGTIYRQGPDGSWQRQNPYNGRWAPAPNGPPGLSGGGRAGGSGGVGGARGGDGYTGRAGGSGGLGGARGGGGYAGRVGGLGGTGAGEPAAGGRSGTGSFGPKGSGSTVAAGTNAAGGRGGGMRGAPMAGAGARQAGGEEEQHERPSWLVEDEDVFTNDMQRVAPPVLGETPYEQGR</sequence>
<evidence type="ECO:0008006" key="4">
    <source>
        <dbReference type="Google" id="ProtNLM"/>
    </source>
</evidence>
<protein>
    <recommendedName>
        <fullName evidence="4">PPE family protein</fullName>
    </recommendedName>
</protein>
<feature type="compositionally biased region" description="Gly residues" evidence="1">
    <location>
        <begin position="238"/>
        <end position="269"/>
    </location>
</feature>
<dbReference type="Proteomes" id="UP000199497">
    <property type="component" value="Unassembled WGS sequence"/>
</dbReference>
<dbReference type="STRING" id="405564.SAMN04487905_11953"/>
<feature type="compositionally biased region" description="Low complexity" evidence="1">
    <location>
        <begin position="427"/>
        <end position="438"/>
    </location>
</feature>
<gene>
    <name evidence="2" type="ORF">SAMN04487905_11953</name>
</gene>
<feature type="compositionally biased region" description="Polar residues" evidence="1">
    <location>
        <begin position="270"/>
        <end position="288"/>
    </location>
</feature>
<evidence type="ECO:0000313" key="3">
    <source>
        <dbReference type="Proteomes" id="UP000199497"/>
    </source>
</evidence>
<dbReference type="RefSeq" id="WP_244515856.1">
    <property type="nucleotide sequence ID" value="NZ_FNJR01000019.1"/>
</dbReference>
<proteinExistence type="predicted"/>
<accession>A0A1H0WZN8</accession>
<keyword evidence="3" id="KW-1185">Reference proteome</keyword>
<dbReference type="EMBL" id="FNJR01000019">
    <property type="protein sequence ID" value="SDP96168.1"/>
    <property type="molecule type" value="Genomic_DNA"/>
</dbReference>
<feature type="compositionally biased region" description="Basic and acidic residues" evidence="1">
    <location>
        <begin position="153"/>
        <end position="168"/>
    </location>
</feature>
<feature type="region of interest" description="Disordered" evidence="1">
    <location>
        <begin position="460"/>
        <end position="479"/>
    </location>
</feature>
<feature type="region of interest" description="Disordered" evidence="1">
    <location>
        <begin position="114"/>
        <end position="451"/>
    </location>
</feature>
<dbReference type="Gene3D" id="1.20.1260.20">
    <property type="entry name" value="PPE superfamily"/>
    <property type="match status" value="1"/>
</dbReference>
<dbReference type="AlphaFoldDB" id="A0A1H0WZN8"/>
<organism evidence="2 3">
    <name type="scientific">Actinopolyspora xinjiangensis</name>
    <dbReference type="NCBI Taxonomy" id="405564"/>
    <lineage>
        <taxon>Bacteria</taxon>
        <taxon>Bacillati</taxon>
        <taxon>Actinomycetota</taxon>
        <taxon>Actinomycetes</taxon>
        <taxon>Actinopolysporales</taxon>
        <taxon>Actinopolysporaceae</taxon>
        <taxon>Actinopolyspora</taxon>
    </lineage>
</organism>
<name>A0A1H0WZN8_9ACTN</name>
<feature type="compositionally biased region" description="Basic and acidic residues" evidence="1">
    <location>
        <begin position="189"/>
        <end position="200"/>
    </location>
</feature>
<dbReference type="InterPro" id="IPR038332">
    <property type="entry name" value="PPE_sf"/>
</dbReference>
<evidence type="ECO:0000256" key="1">
    <source>
        <dbReference type="SAM" id="MobiDB-lite"/>
    </source>
</evidence>
<feature type="compositionally biased region" description="Gly residues" evidence="1">
    <location>
        <begin position="335"/>
        <end position="388"/>
    </location>
</feature>
<feature type="compositionally biased region" description="Gly residues" evidence="1">
    <location>
        <begin position="395"/>
        <end position="406"/>
    </location>
</feature>
<reference evidence="3" key="1">
    <citation type="submission" date="2016-10" db="EMBL/GenBank/DDBJ databases">
        <authorList>
            <person name="Varghese N."/>
            <person name="Submissions S."/>
        </authorList>
    </citation>
    <scope>NUCLEOTIDE SEQUENCE [LARGE SCALE GENOMIC DNA]</scope>
    <source>
        <strain evidence="3">DSM 46732</strain>
    </source>
</reference>
<feature type="compositionally biased region" description="Gly residues" evidence="1">
    <location>
        <begin position="417"/>
        <end position="426"/>
    </location>
</feature>
<feature type="compositionally biased region" description="Low complexity" evidence="1">
    <location>
        <begin position="407"/>
        <end position="416"/>
    </location>
</feature>
<feature type="compositionally biased region" description="Low complexity" evidence="1">
    <location>
        <begin position="224"/>
        <end position="237"/>
    </location>
</feature>
<evidence type="ECO:0000313" key="2">
    <source>
        <dbReference type="EMBL" id="SDP96168.1"/>
    </source>
</evidence>